<sequence length="247" mass="27365">MKHEIVRLRHATRRRRLTVRTVSLVTPGMVRVVLEGPELEGFASAGFDDHVKLFLPGEAEPLRRDYTPRRHDAEAGTLALDFAIHEAGPATRWAMEAKLGDGLEIGGPRGSVVVSDSFDWWLMIGDETALPAIGRRVEEAAPGARLLTLVAVTGPEEEQRFDTAGDHRAHWVHRPEERAADPEPLLDALAKLDWPEGEGFVWIAAEAGVTKALRAHVLDIRGHPKQWLRASGYWLAEVADAHVRTEV</sequence>
<dbReference type="GO" id="GO:0016491">
    <property type="term" value="F:oxidoreductase activity"/>
    <property type="evidence" value="ECO:0007669"/>
    <property type="project" value="InterPro"/>
</dbReference>
<dbReference type="SUPFAM" id="SSF63380">
    <property type="entry name" value="Riboflavin synthase domain-like"/>
    <property type="match status" value="1"/>
</dbReference>
<reference evidence="3 4" key="1">
    <citation type="submission" date="2019-06" db="EMBL/GenBank/DDBJ databases">
        <title>A novel bacterium of genus Amaricoccus, isolated from marine sediment.</title>
        <authorList>
            <person name="Huang H."/>
            <person name="Mo K."/>
            <person name="Hu Y."/>
        </authorList>
    </citation>
    <scope>NUCLEOTIDE SEQUENCE [LARGE SCALE GENOMIC DNA]</scope>
    <source>
        <strain evidence="3 4">HB172011</strain>
    </source>
</reference>
<dbReference type="RefSeq" id="WP_140455876.1">
    <property type="nucleotide sequence ID" value="NZ_VFRP01000030.1"/>
</dbReference>
<dbReference type="InterPro" id="IPR017927">
    <property type="entry name" value="FAD-bd_FR_type"/>
</dbReference>
<protein>
    <submittedName>
        <fullName evidence="3">Siderophore-interacting protein</fullName>
    </submittedName>
</protein>
<dbReference type="Proteomes" id="UP000319255">
    <property type="component" value="Unassembled WGS sequence"/>
</dbReference>
<comment type="caution">
    <text evidence="3">The sequence shown here is derived from an EMBL/GenBank/DDBJ whole genome shotgun (WGS) entry which is preliminary data.</text>
</comment>
<dbReference type="CDD" id="cd06193">
    <property type="entry name" value="siderophore_interacting"/>
    <property type="match status" value="1"/>
</dbReference>
<evidence type="ECO:0000259" key="2">
    <source>
        <dbReference type="PROSITE" id="PS51384"/>
    </source>
</evidence>
<proteinExistence type="inferred from homology"/>
<dbReference type="InterPro" id="IPR039261">
    <property type="entry name" value="FNR_nucleotide-bd"/>
</dbReference>
<dbReference type="InterPro" id="IPR039374">
    <property type="entry name" value="SIP_fam"/>
</dbReference>
<dbReference type="Gene3D" id="3.40.50.80">
    <property type="entry name" value="Nucleotide-binding domain of ferredoxin-NADP reductase (FNR) module"/>
    <property type="match status" value="1"/>
</dbReference>
<name>A0A501WDK4_9RHOB</name>
<dbReference type="Pfam" id="PF08021">
    <property type="entry name" value="FAD_binding_9"/>
    <property type="match status" value="1"/>
</dbReference>
<dbReference type="Pfam" id="PF04954">
    <property type="entry name" value="SIP"/>
    <property type="match status" value="1"/>
</dbReference>
<dbReference type="EMBL" id="VFRP01000030">
    <property type="protein sequence ID" value="TPE47468.1"/>
    <property type="molecule type" value="Genomic_DNA"/>
</dbReference>
<dbReference type="PANTHER" id="PTHR30157">
    <property type="entry name" value="FERRIC REDUCTASE, NADPH-DEPENDENT"/>
    <property type="match status" value="1"/>
</dbReference>
<gene>
    <name evidence="3" type="ORF">FJM51_19835</name>
</gene>
<dbReference type="PANTHER" id="PTHR30157:SF0">
    <property type="entry name" value="NADPH-DEPENDENT FERRIC-CHELATE REDUCTASE"/>
    <property type="match status" value="1"/>
</dbReference>
<evidence type="ECO:0000313" key="3">
    <source>
        <dbReference type="EMBL" id="TPE47468.1"/>
    </source>
</evidence>
<dbReference type="OrthoDB" id="9814826at2"/>
<accession>A0A501WDK4</accession>
<dbReference type="AlphaFoldDB" id="A0A501WDK4"/>
<comment type="similarity">
    <text evidence="1">Belongs to the SIP oxidoreductase family.</text>
</comment>
<feature type="domain" description="FAD-binding FR-type" evidence="2">
    <location>
        <begin position="12"/>
        <end position="115"/>
    </location>
</feature>
<dbReference type="InterPro" id="IPR017938">
    <property type="entry name" value="Riboflavin_synthase-like_b-brl"/>
</dbReference>
<dbReference type="InterPro" id="IPR013113">
    <property type="entry name" value="SIP_FAD-bd"/>
</dbReference>
<evidence type="ECO:0000313" key="4">
    <source>
        <dbReference type="Proteomes" id="UP000319255"/>
    </source>
</evidence>
<dbReference type="InterPro" id="IPR007037">
    <property type="entry name" value="SIP_rossman_dom"/>
</dbReference>
<dbReference type="Gene3D" id="2.40.30.10">
    <property type="entry name" value="Translation factors"/>
    <property type="match status" value="1"/>
</dbReference>
<organism evidence="3 4">
    <name type="scientific">Amaricoccus solimangrovi</name>
    <dbReference type="NCBI Taxonomy" id="2589815"/>
    <lineage>
        <taxon>Bacteria</taxon>
        <taxon>Pseudomonadati</taxon>
        <taxon>Pseudomonadota</taxon>
        <taxon>Alphaproteobacteria</taxon>
        <taxon>Rhodobacterales</taxon>
        <taxon>Paracoccaceae</taxon>
        <taxon>Amaricoccus</taxon>
    </lineage>
</organism>
<evidence type="ECO:0000256" key="1">
    <source>
        <dbReference type="ARBA" id="ARBA00035644"/>
    </source>
</evidence>
<keyword evidence="4" id="KW-1185">Reference proteome</keyword>
<dbReference type="PROSITE" id="PS51384">
    <property type="entry name" value="FAD_FR"/>
    <property type="match status" value="1"/>
</dbReference>